<dbReference type="InterPro" id="IPR000058">
    <property type="entry name" value="Znf_AN1"/>
</dbReference>
<sequence>MGECEIYGCDGDGGLSYTCRRCGQTYCSSHRLPESHNCLGLSKESKSTKWFKKSRGGNRKKRKMRAGDIGRVGGSGKKPKATRSPDVNSDGSIKRLKARNPNGAQHVNSLWTGLKNMTRGLVSATWTIAKIAFAVSIILAIASFSAGLLDDNPLAPLTDSNSSKATPLPDESTVIPSEKESSYVSAENLDRHRIELLIQERVNKERKERGLSPVDYDLELQEIARYHSEDMAESGYFAHTSPSGESMGDRYDKFGYECRVDAGGNTYMTGSENIAQTYHDENLIDVGYLTNEKELANGLMNQWMNSTGHRDNILTPEWENIGIGVYIIEEDGKTTVYATQNFC</sequence>
<dbReference type="EMBL" id="WKJQ01000001">
    <property type="protein sequence ID" value="MRW96425.1"/>
    <property type="molecule type" value="Genomic_DNA"/>
</dbReference>
<reference evidence="7 8" key="1">
    <citation type="submission" date="2019-11" db="EMBL/GenBank/DDBJ databases">
        <title>Whole genome sequence of Haloferax sp. MBLA0078.</title>
        <authorList>
            <person name="Seo M.-J."/>
            <person name="Cho E.-S."/>
        </authorList>
    </citation>
    <scope>NUCLEOTIDE SEQUENCE [LARGE SCALE GENOMIC DNA]</scope>
    <source>
        <strain evidence="7 8">MBLA0078</strain>
    </source>
</reference>
<dbReference type="SUPFAM" id="SSF118310">
    <property type="entry name" value="AN1-like Zinc finger"/>
    <property type="match status" value="1"/>
</dbReference>
<evidence type="ECO:0000313" key="7">
    <source>
        <dbReference type="EMBL" id="MRW96425.1"/>
    </source>
</evidence>
<evidence type="ECO:0000313" key="8">
    <source>
        <dbReference type="Proteomes" id="UP000443423"/>
    </source>
</evidence>
<protein>
    <submittedName>
        <fullName evidence="7">CAP domain-containing protein</fullName>
    </submittedName>
</protein>
<feature type="transmembrane region" description="Helical" evidence="5">
    <location>
        <begin position="127"/>
        <end position="149"/>
    </location>
</feature>
<evidence type="ECO:0000256" key="4">
    <source>
        <dbReference type="SAM" id="MobiDB-lite"/>
    </source>
</evidence>
<dbReference type="OrthoDB" id="60683at2157"/>
<comment type="caution">
    <text evidence="7">The sequence shown here is derived from an EMBL/GenBank/DDBJ whole genome shotgun (WGS) entry which is preliminary data.</text>
</comment>
<dbReference type="CDD" id="cd05379">
    <property type="entry name" value="CAP_bacterial"/>
    <property type="match status" value="1"/>
</dbReference>
<organism evidence="7 8">
    <name type="scientific">Haloferax marinum</name>
    <dbReference type="NCBI Taxonomy" id="2666143"/>
    <lineage>
        <taxon>Archaea</taxon>
        <taxon>Methanobacteriati</taxon>
        <taxon>Methanobacteriota</taxon>
        <taxon>Stenosarchaea group</taxon>
        <taxon>Halobacteria</taxon>
        <taxon>Halobacteriales</taxon>
        <taxon>Haloferacaceae</taxon>
        <taxon>Haloferax</taxon>
    </lineage>
</organism>
<evidence type="ECO:0000256" key="5">
    <source>
        <dbReference type="SAM" id="Phobius"/>
    </source>
</evidence>
<dbReference type="Gene3D" id="4.10.1110.10">
    <property type="entry name" value="AN1-like Zinc finger"/>
    <property type="match status" value="1"/>
</dbReference>
<dbReference type="Proteomes" id="UP000443423">
    <property type="component" value="Unassembled WGS sequence"/>
</dbReference>
<keyword evidence="5" id="KW-0812">Transmembrane</keyword>
<dbReference type="AlphaFoldDB" id="A0A6A8G6P8"/>
<dbReference type="PANTHER" id="PTHR31157:SF1">
    <property type="entry name" value="SCP DOMAIN-CONTAINING PROTEIN"/>
    <property type="match status" value="1"/>
</dbReference>
<dbReference type="PANTHER" id="PTHR31157">
    <property type="entry name" value="SCP DOMAIN-CONTAINING PROTEIN"/>
    <property type="match status" value="1"/>
</dbReference>
<dbReference type="InterPro" id="IPR035940">
    <property type="entry name" value="CAP_sf"/>
</dbReference>
<feature type="region of interest" description="Disordered" evidence="4">
    <location>
        <begin position="49"/>
        <end position="99"/>
    </location>
</feature>
<keyword evidence="1" id="KW-0479">Metal-binding</keyword>
<keyword evidence="5" id="KW-1133">Transmembrane helix</keyword>
<feature type="region of interest" description="Disordered" evidence="4">
    <location>
        <begin position="158"/>
        <end position="182"/>
    </location>
</feature>
<dbReference type="SUPFAM" id="SSF55797">
    <property type="entry name" value="PR-1-like"/>
    <property type="match status" value="1"/>
</dbReference>
<keyword evidence="3" id="KW-0862">Zinc</keyword>
<dbReference type="Gene3D" id="3.40.33.10">
    <property type="entry name" value="CAP"/>
    <property type="match status" value="1"/>
</dbReference>
<evidence type="ECO:0000256" key="1">
    <source>
        <dbReference type="ARBA" id="ARBA00022723"/>
    </source>
</evidence>
<dbReference type="InterPro" id="IPR035896">
    <property type="entry name" value="AN1-like_Znf"/>
</dbReference>
<proteinExistence type="predicted"/>
<keyword evidence="2" id="KW-0863">Zinc-finger</keyword>
<evidence type="ECO:0000256" key="3">
    <source>
        <dbReference type="ARBA" id="ARBA00022833"/>
    </source>
</evidence>
<dbReference type="InterPro" id="IPR014044">
    <property type="entry name" value="CAP_dom"/>
</dbReference>
<feature type="compositionally biased region" description="Basic residues" evidence="4">
    <location>
        <begin position="49"/>
        <end position="64"/>
    </location>
</feature>
<gene>
    <name evidence="7" type="ORF">GJR99_07540</name>
</gene>
<dbReference type="GO" id="GO:0008270">
    <property type="term" value="F:zinc ion binding"/>
    <property type="evidence" value="ECO:0007669"/>
    <property type="project" value="UniProtKB-KW"/>
</dbReference>
<evidence type="ECO:0000259" key="6">
    <source>
        <dbReference type="SMART" id="SM00154"/>
    </source>
</evidence>
<dbReference type="SMART" id="SM00154">
    <property type="entry name" value="ZnF_AN1"/>
    <property type="match status" value="1"/>
</dbReference>
<keyword evidence="5" id="KW-0472">Membrane</keyword>
<dbReference type="Pfam" id="PF00188">
    <property type="entry name" value="CAP"/>
    <property type="match status" value="1"/>
</dbReference>
<evidence type="ECO:0000256" key="2">
    <source>
        <dbReference type="ARBA" id="ARBA00022771"/>
    </source>
</evidence>
<keyword evidence="8" id="KW-1185">Reference proteome</keyword>
<name>A0A6A8G6P8_9EURY</name>
<dbReference type="Pfam" id="PF01428">
    <property type="entry name" value="zf-AN1"/>
    <property type="match status" value="1"/>
</dbReference>
<accession>A0A6A8G6P8</accession>
<feature type="domain" description="AN1-type" evidence="6">
    <location>
        <begin position="4"/>
        <end position="43"/>
    </location>
</feature>